<evidence type="ECO:0000256" key="3">
    <source>
        <dbReference type="ARBA" id="ARBA00022806"/>
    </source>
</evidence>
<keyword evidence="9" id="KW-1185">Reference proteome</keyword>
<organism evidence="8 9">
    <name type="scientific">Brunnivagina elsteri CCALA 953</name>
    <dbReference type="NCBI Taxonomy" id="987040"/>
    <lineage>
        <taxon>Bacteria</taxon>
        <taxon>Bacillati</taxon>
        <taxon>Cyanobacteriota</taxon>
        <taxon>Cyanophyceae</taxon>
        <taxon>Nostocales</taxon>
        <taxon>Calotrichaceae</taxon>
        <taxon>Brunnivagina</taxon>
    </lineage>
</organism>
<dbReference type="Pfam" id="PF00580">
    <property type="entry name" value="UvrD-helicase"/>
    <property type="match status" value="1"/>
</dbReference>
<comment type="caution">
    <text evidence="8">The sequence shown here is derived from an EMBL/GenBank/DDBJ whole genome shotgun (WGS) entry which is preliminary data.</text>
</comment>
<dbReference type="Gene3D" id="3.40.960.10">
    <property type="entry name" value="VSR Endonuclease"/>
    <property type="match status" value="1"/>
</dbReference>
<keyword evidence="1 5" id="KW-0547">Nucleotide-binding</keyword>
<dbReference type="GO" id="GO:0016787">
    <property type="term" value="F:hydrolase activity"/>
    <property type="evidence" value="ECO:0007669"/>
    <property type="project" value="UniProtKB-UniRule"/>
</dbReference>
<evidence type="ECO:0000313" key="8">
    <source>
        <dbReference type="EMBL" id="PAX51138.1"/>
    </source>
</evidence>
<dbReference type="PANTHER" id="PTHR11070">
    <property type="entry name" value="UVRD / RECB / PCRA DNA HELICASE FAMILY MEMBER"/>
    <property type="match status" value="1"/>
</dbReference>
<feature type="domain" description="UvrD-like helicase ATP-binding" evidence="7">
    <location>
        <begin position="213"/>
        <end position="677"/>
    </location>
</feature>
<evidence type="ECO:0000313" key="9">
    <source>
        <dbReference type="Proteomes" id="UP000218238"/>
    </source>
</evidence>
<dbReference type="InterPro" id="IPR014016">
    <property type="entry name" value="UvrD-like_ATP-bd"/>
</dbReference>
<evidence type="ECO:0000256" key="2">
    <source>
        <dbReference type="ARBA" id="ARBA00022801"/>
    </source>
</evidence>
<dbReference type="Proteomes" id="UP000218238">
    <property type="component" value="Unassembled WGS sequence"/>
</dbReference>
<dbReference type="PROSITE" id="PS51198">
    <property type="entry name" value="UVRD_HELICASE_ATP_BIND"/>
    <property type="match status" value="1"/>
</dbReference>
<dbReference type="SUPFAM" id="SSF52540">
    <property type="entry name" value="P-loop containing nucleoside triphosphate hydrolases"/>
    <property type="match status" value="1"/>
</dbReference>
<dbReference type="GO" id="GO:0005829">
    <property type="term" value="C:cytosol"/>
    <property type="evidence" value="ECO:0007669"/>
    <property type="project" value="TreeGrafter"/>
</dbReference>
<evidence type="ECO:0000256" key="4">
    <source>
        <dbReference type="ARBA" id="ARBA00022840"/>
    </source>
</evidence>
<dbReference type="GO" id="GO:0043138">
    <property type="term" value="F:3'-5' DNA helicase activity"/>
    <property type="evidence" value="ECO:0007669"/>
    <property type="project" value="TreeGrafter"/>
</dbReference>
<dbReference type="GO" id="GO:0003677">
    <property type="term" value="F:DNA binding"/>
    <property type="evidence" value="ECO:0007669"/>
    <property type="project" value="InterPro"/>
</dbReference>
<dbReference type="InterPro" id="IPR000212">
    <property type="entry name" value="DNA_helicase_UvrD/REP"/>
</dbReference>
<evidence type="ECO:0000259" key="7">
    <source>
        <dbReference type="PROSITE" id="PS51198"/>
    </source>
</evidence>
<feature type="binding site" evidence="5">
    <location>
        <begin position="234"/>
        <end position="241"/>
    </location>
    <ligand>
        <name>ATP</name>
        <dbReference type="ChEBI" id="CHEBI:30616"/>
    </ligand>
</feature>
<proteinExistence type="predicted"/>
<dbReference type="EMBL" id="NTFS01000464">
    <property type="protein sequence ID" value="PAX51138.1"/>
    <property type="molecule type" value="Genomic_DNA"/>
</dbReference>
<name>A0A2A2TBV9_9CYAN</name>
<protein>
    <recommendedName>
        <fullName evidence="7">UvrD-like helicase ATP-binding domain-containing protein</fullName>
    </recommendedName>
</protein>
<evidence type="ECO:0000256" key="5">
    <source>
        <dbReference type="PROSITE-ProRule" id="PRU00560"/>
    </source>
</evidence>
<keyword evidence="2 5" id="KW-0378">Hydrolase</keyword>
<dbReference type="RefSeq" id="WP_095724504.1">
    <property type="nucleotide sequence ID" value="NZ_NTFS01000464.1"/>
</dbReference>
<feature type="region of interest" description="Disordered" evidence="6">
    <location>
        <begin position="114"/>
        <end position="133"/>
    </location>
</feature>
<dbReference type="InterPro" id="IPR027417">
    <property type="entry name" value="P-loop_NTPase"/>
</dbReference>
<sequence length="704" mass="82837">MINNVLLFDAYADNDLELWQQAIGLAVQHKNGSWGEIFDVGYASIHVSFFDLKGFQFLKCLKFHFTHDFQDMDLPITLESCLENLEFKASLEMKAKELQNRREEEKLRLEAERREKERQLKEQHQQRIEQNRLRLEMERREKERQLEEQHQQHARYEAEKQALFNNLKQYFEHDFLKADKFYQSNCTQHISIEEYQLEKINYVQSWVENHLNSKPDYEQAAAIGTVENHVQVIARAGSGKTSTLVNRALFLQKHCSVAPDEMLLLAFNRKAAQEIGERLKKQLEGSIPHVMTFHALAYALVHPEESILFDEPEGQQNKSRALQTVIDNHLHDPNFYQQIRTLMMAHFRNDWEHIVLGGYDKSPQEMLRYRRSLPKEGIDGKYYKSFGEKAIANFLFEHNIKYKYEHNFWWNGINYRPDFTIFKAEKQGIIIEYFGLPGDSDYDAMSNEKRDYWQNNPNWDLLEFNPQDLKVDGLEGFYALLKQSLEKYGIICDRLSEEEIWQRIKDRAIDRFTKLVVGFTQRCRKLSLTPEALSKMINSHKFASDSEQHFVELAEKFHNSYVEYLEATGEDDFDGLIQKAAENVTSGKTAFRRKSGSGDLKHLRYIFIDEYQDFSHLFHRLIKAVRAQNPQALFFCVGDNWQAINGFAGSNLRFYQEFNRFFQPSDKLNISTNYRSASKIVDIGNTLMQGLGREHPTFYLASKD</sequence>
<dbReference type="GO" id="GO:0000725">
    <property type="term" value="P:recombinational repair"/>
    <property type="evidence" value="ECO:0007669"/>
    <property type="project" value="TreeGrafter"/>
</dbReference>
<evidence type="ECO:0000256" key="1">
    <source>
        <dbReference type="ARBA" id="ARBA00022741"/>
    </source>
</evidence>
<accession>A0A2A2TBV9</accession>
<dbReference type="OrthoDB" id="9763310at2"/>
<keyword evidence="3 5" id="KW-0347">Helicase</keyword>
<dbReference type="PANTHER" id="PTHR11070:SF63">
    <property type="entry name" value="DNA HELICASE IV"/>
    <property type="match status" value="1"/>
</dbReference>
<gene>
    <name evidence="8" type="ORF">CK510_26480</name>
</gene>
<reference evidence="8 9" key="1">
    <citation type="submission" date="2017-08" db="EMBL/GenBank/DDBJ databases">
        <title>Draft genome sequence of filamentous cyanobacterium Calothrix elsteri CCALA 953.</title>
        <authorList>
            <person name="Gagunashvili A.N."/>
            <person name="Elster J."/>
            <person name="Andresson O.S."/>
        </authorList>
    </citation>
    <scope>NUCLEOTIDE SEQUENCE [LARGE SCALE GENOMIC DNA]</scope>
    <source>
        <strain evidence="8 9">CCALA 953</strain>
    </source>
</reference>
<dbReference type="AlphaFoldDB" id="A0A2A2TBV9"/>
<keyword evidence="4 5" id="KW-0067">ATP-binding</keyword>
<dbReference type="Gene3D" id="3.40.50.300">
    <property type="entry name" value="P-loop containing nucleotide triphosphate hydrolases"/>
    <property type="match status" value="2"/>
</dbReference>
<dbReference type="GO" id="GO:0005524">
    <property type="term" value="F:ATP binding"/>
    <property type="evidence" value="ECO:0007669"/>
    <property type="project" value="UniProtKB-UniRule"/>
</dbReference>
<evidence type="ECO:0000256" key="6">
    <source>
        <dbReference type="SAM" id="MobiDB-lite"/>
    </source>
</evidence>